<dbReference type="AlphaFoldDB" id="A0AAD7PHT9"/>
<keyword evidence="3" id="KW-1185">Reference proteome</keyword>
<dbReference type="PANTHER" id="PTHR31972">
    <property type="entry name" value="EXPRESSED PROTEIN"/>
    <property type="match status" value="1"/>
</dbReference>
<evidence type="ECO:0000313" key="2">
    <source>
        <dbReference type="EMBL" id="KAJ7956158.1"/>
    </source>
</evidence>
<name>A0AAD7PHT9_QUISA</name>
<organism evidence="2 3">
    <name type="scientific">Quillaja saponaria</name>
    <name type="common">Soap bark tree</name>
    <dbReference type="NCBI Taxonomy" id="32244"/>
    <lineage>
        <taxon>Eukaryota</taxon>
        <taxon>Viridiplantae</taxon>
        <taxon>Streptophyta</taxon>
        <taxon>Embryophyta</taxon>
        <taxon>Tracheophyta</taxon>
        <taxon>Spermatophyta</taxon>
        <taxon>Magnoliopsida</taxon>
        <taxon>eudicotyledons</taxon>
        <taxon>Gunneridae</taxon>
        <taxon>Pentapetalae</taxon>
        <taxon>rosids</taxon>
        <taxon>fabids</taxon>
        <taxon>Fabales</taxon>
        <taxon>Quillajaceae</taxon>
        <taxon>Quillaja</taxon>
    </lineage>
</organism>
<proteinExistence type="predicted"/>
<accession>A0AAD7PHT9</accession>
<reference evidence="2" key="1">
    <citation type="journal article" date="2023" name="Science">
        <title>Elucidation of the pathway for biosynthesis of saponin adjuvants from the soapbark tree.</title>
        <authorList>
            <person name="Reed J."/>
            <person name="Orme A."/>
            <person name="El-Demerdash A."/>
            <person name="Owen C."/>
            <person name="Martin L.B.B."/>
            <person name="Misra R.C."/>
            <person name="Kikuchi S."/>
            <person name="Rejzek M."/>
            <person name="Martin A.C."/>
            <person name="Harkess A."/>
            <person name="Leebens-Mack J."/>
            <person name="Louveau T."/>
            <person name="Stephenson M.J."/>
            <person name="Osbourn A."/>
        </authorList>
    </citation>
    <scope>NUCLEOTIDE SEQUENCE</scope>
    <source>
        <strain evidence="2">S10</strain>
    </source>
</reference>
<dbReference type="Proteomes" id="UP001163823">
    <property type="component" value="Chromosome 9"/>
</dbReference>
<feature type="region of interest" description="Disordered" evidence="1">
    <location>
        <begin position="278"/>
        <end position="298"/>
    </location>
</feature>
<dbReference type="PANTHER" id="PTHR31972:SF12">
    <property type="entry name" value="OS01G0909400 PROTEIN"/>
    <property type="match status" value="1"/>
</dbReference>
<protein>
    <submittedName>
        <fullName evidence="2">DUF868 domain-containing protein</fullName>
    </submittedName>
</protein>
<evidence type="ECO:0000256" key="1">
    <source>
        <dbReference type="SAM" id="MobiDB-lite"/>
    </source>
</evidence>
<evidence type="ECO:0000313" key="3">
    <source>
        <dbReference type="Proteomes" id="UP001163823"/>
    </source>
</evidence>
<sequence>MQDSIGLGIPACFSAGEKLTDDPGAVTRSGQSVFTSVYRTKIADQCRLISITWCKNLLLHGLSVSVEGPEGESQYSCKVELKPWYFWRKQGSKRFIVEGKAVDVFWDLKAAKFNGETEPKSEYYVAVVCDEEVVLLLGDLKKDAYRKTSCRPALIDPILVSKKEHIFGKKKFSTRVKFHEKSRCHEISIECKKISNGNNVNGVHPEMEIRIDGHLVIHVKHLQWKFRGNDSIHVNKMRVEVYWDVHDWLFSPGLKHALFIFKPISLCTSLSSVSESSSPLLSSTSTPTPLSSQTGSSGSMERLCVNGSSEFCLFLYAWKVE</sequence>
<dbReference type="KEGG" id="qsa:O6P43_022646"/>
<comment type="caution">
    <text evidence="2">The sequence shown here is derived from an EMBL/GenBank/DDBJ whole genome shotgun (WGS) entry which is preliminary data.</text>
</comment>
<dbReference type="EMBL" id="JARAOO010000009">
    <property type="protein sequence ID" value="KAJ7956158.1"/>
    <property type="molecule type" value="Genomic_DNA"/>
</dbReference>
<dbReference type="InterPro" id="IPR008586">
    <property type="entry name" value="DUF868_pln"/>
</dbReference>
<gene>
    <name evidence="2" type="ORF">O6P43_022646</name>
</gene>
<dbReference type="Pfam" id="PF05910">
    <property type="entry name" value="DUF868"/>
    <property type="match status" value="1"/>
</dbReference>